<protein>
    <submittedName>
        <fullName evidence="1">Uncharacterized protein</fullName>
    </submittedName>
</protein>
<sequence>MFLALVVACGGSGGKVDQAVAIAKELREKPDEAEKILGAHQMTAEQWETLMYEIADDPAMAEQFEAGLQKK</sequence>
<accession>A0A9X3IW93</accession>
<dbReference type="AlphaFoldDB" id="A0A9X3IW93"/>
<gene>
    <name evidence="1" type="ORF">OV079_08895</name>
</gene>
<proteinExistence type="predicted"/>
<reference evidence="1" key="1">
    <citation type="submission" date="2022-11" db="EMBL/GenBank/DDBJ databases">
        <title>Minimal conservation of predation-associated metabolite biosynthetic gene clusters underscores biosynthetic potential of Myxococcota including descriptions for ten novel species: Archangium lansinium sp. nov., Myxococcus landrumus sp. nov., Nannocystis bai.</title>
        <authorList>
            <person name="Ahearne A."/>
            <person name="Stevens C."/>
            <person name="Phillips K."/>
        </authorList>
    </citation>
    <scope>NUCLEOTIDE SEQUENCE</scope>
    <source>
        <strain evidence="1">Na p29</strain>
    </source>
</reference>
<comment type="caution">
    <text evidence="1">The sequence shown here is derived from an EMBL/GenBank/DDBJ whole genome shotgun (WGS) entry which is preliminary data.</text>
</comment>
<evidence type="ECO:0000313" key="1">
    <source>
        <dbReference type="EMBL" id="MCY1005680.1"/>
    </source>
</evidence>
<name>A0A9X3IW93_9BACT</name>
<organism evidence="1 2">
    <name type="scientific">Nannocystis pusilla</name>
    <dbReference type="NCBI Taxonomy" id="889268"/>
    <lineage>
        <taxon>Bacteria</taxon>
        <taxon>Pseudomonadati</taxon>
        <taxon>Myxococcota</taxon>
        <taxon>Polyangia</taxon>
        <taxon>Nannocystales</taxon>
        <taxon>Nannocystaceae</taxon>
        <taxon>Nannocystis</taxon>
    </lineage>
</organism>
<dbReference type="Proteomes" id="UP001150924">
    <property type="component" value="Unassembled WGS sequence"/>
</dbReference>
<keyword evidence="2" id="KW-1185">Reference proteome</keyword>
<dbReference type="RefSeq" id="WP_267767439.1">
    <property type="nucleotide sequence ID" value="NZ_JAPNKE010000002.1"/>
</dbReference>
<evidence type="ECO:0000313" key="2">
    <source>
        <dbReference type="Proteomes" id="UP001150924"/>
    </source>
</evidence>
<dbReference type="EMBL" id="JAPNKE010000002">
    <property type="protein sequence ID" value="MCY1005680.1"/>
    <property type="molecule type" value="Genomic_DNA"/>
</dbReference>